<gene>
    <name evidence="1" type="ORF">LK07_03625</name>
</gene>
<organism evidence="1 2">
    <name type="scientific">Streptomyces pluripotens</name>
    <dbReference type="NCBI Taxonomy" id="1355015"/>
    <lineage>
        <taxon>Bacteria</taxon>
        <taxon>Bacillati</taxon>
        <taxon>Actinomycetota</taxon>
        <taxon>Actinomycetes</taxon>
        <taxon>Kitasatosporales</taxon>
        <taxon>Streptomycetaceae</taxon>
        <taxon>Streptomyces</taxon>
    </lineage>
</organism>
<dbReference type="KEGG" id="splu:LK06_002540"/>
<dbReference type="EMBL" id="CP022433">
    <property type="protein sequence ID" value="ASN28169.1"/>
    <property type="molecule type" value="Genomic_DNA"/>
</dbReference>
<dbReference type="AlphaFoldDB" id="A0A221P7D0"/>
<dbReference type="Pfam" id="PF19449">
    <property type="entry name" value="DUF5987"/>
    <property type="match status" value="1"/>
</dbReference>
<sequence length="153" mass="16043">MAGVSAGGGAVASGVIAVLESPEGGMAPALDDLARTLDEHAVRFRTEHGLPPDEREPFVGLRYDERLALVGELLAPEHPERAMWAGLAMFSFMAFDTGAHMHTADAIAAGHPGLAVLGFAPPGEDGLWRFPAYSYGRQLADVHPDTDPTGSPA</sequence>
<accession>A0A221P7D0</accession>
<protein>
    <submittedName>
        <fullName evidence="1">Regulator</fullName>
    </submittedName>
</protein>
<proteinExistence type="predicted"/>
<dbReference type="Proteomes" id="UP000031501">
    <property type="component" value="Chromosome"/>
</dbReference>
<evidence type="ECO:0000313" key="1">
    <source>
        <dbReference type="EMBL" id="ASN28169.1"/>
    </source>
</evidence>
<dbReference type="InterPro" id="IPR046029">
    <property type="entry name" value="DUF5987"/>
</dbReference>
<reference evidence="1 2" key="1">
    <citation type="submission" date="2017-07" db="EMBL/GenBank/DDBJ databases">
        <title>Genome sequence of Streptomyces pluripotens MUSC 137T.</title>
        <authorList>
            <person name="Ser H.-L."/>
            <person name="Lee L.-H."/>
        </authorList>
    </citation>
    <scope>NUCLEOTIDE SEQUENCE [LARGE SCALE GENOMIC DNA]</scope>
    <source>
        <strain evidence="1 2">MUSC 137</strain>
    </source>
</reference>
<evidence type="ECO:0000313" key="2">
    <source>
        <dbReference type="Proteomes" id="UP000031501"/>
    </source>
</evidence>
<keyword evidence="2" id="KW-1185">Reference proteome</keyword>
<dbReference type="OrthoDB" id="3371101at2"/>
<dbReference type="STRING" id="1355015.LK06_002540"/>
<name>A0A221P7D0_9ACTN</name>